<feature type="transmembrane region" description="Helical" evidence="11">
    <location>
        <begin position="207"/>
        <end position="226"/>
    </location>
</feature>
<evidence type="ECO:0000313" key="15">
    <source>
        <dbReference type="RefSeq" id="XP_026641179.1"/>
    </source>
</evidence>
<dbReference type="Gene3D" id="3.40.50.1000">
    <property type="entry name" value="HAD superfamily/HAD-like"/>
    <property type="match status" value="1"/>
</dbReference>
<dbReference type="InterPro" id="IPR023299">
    <property type="entry name" value="ATPase_P-typ_cyto_dom_N"/>
</dbReference>
<dbReference type="Pfam" id="PF00122">
    <property type="entry name" value="E1-E2_ATPase"/>
    <property type="match status" value="1"/>
</dbReference>
<feature type="domain" description="P5B-type ATPase N-terminal" evidence="13">
    <location>
        <begin position="13"/>
        <end position="150"/>
    </location>
</feature>
<dbReference type="SUPFAM" id="SSF81660">
    <property type="entry name" value="Metal cation-transporting ATPase, ATP-binding domain N"/>
    <property type="match status" value="1"/>
</dbReference>
<comment type="subcellular location">
    <subcellularLocation>
        <location evidence="1">Membrane</location>
        <topology evidence="1">Multi-pass membrane protein</topology>
    </subcellularLocation>
</comment>
<feature type="transmembrane region" description="Helical" evidence="11">
    <location>
        <begin position="415"/>
        <end position="442"/>
    </location>
</feature>
<feature type="domain" description="P-type ATPase A" evidence="12">
    <location>
        <begin position="245"/>
        <end position="369"/>
    </location>
</feature>
<gene>
    <name evidence="15" type="primary">Atp13a3</name>
</gene>
<dbReference type="InterPro" id="IPR018303">
    <property type="entry name" value="ATPase_P-typ_P_site"/>
</dbReference>
<evidence type="ECO:0000256" key="6">
    <source>
        <dbReference type="ARBA" id="ARBA00022840"/>
    </source>
</evidence>
<evidence type="ECO:0000256" key="5">
    <source>
        <dbReference type="ARBA" id="ARBA00022741"/>
    </source>
</evidence>
<accession>A0ABM1UGR7</accession>
<dbReference type="InterPro" id="IPR044492">
    <property type="entry name" value="P_typ_ATPase_HD_dom"/>
</dbReference>
<comment type="similarity">
    <text evidence="2">Belongs to the cation transport ATPase (P-type) (TC 3.A.3) family. Type V subfamily.</text>
</comment>
<dbReference type="Pfam" id="PF13246">
    <property type="entry name" value="Cation_ATPase"/>
    <property type="match status" value="1"/>
</dbReference>
<feature type="transmembrane region" description="Helical" evidence="11">
    <location>
        <begin position="974"/>
        <end position="1001"/>
    </location>
</feature>
<dbReference type="SUPFAM" id="SSF81653">
    <property type="entry name" value="Calcium ATPase, transduction domain A"/>
    <property type="match status" value="1"/>
</dbReference>
<dbReference type="SFLD" id="SFLDS00003">
    <property type="entry name" value="Haloacid_Dehalogenase"/>
    <property type="match status" value="1"/>
</dbReference>
<dbReference type="PROSITE" id="PS00154">
    <property type="entry name" value="ATPASE_E1_E2"/>
    <property type="match status" value="1"/>
</dbReference>
<feature type="transmembrane region" description="Helical" evidence="11">
    <location>
        <begin position="909"/>
        <end position="933"/>
    </location>
</feature>
<evidence type="ECO:0000256" key="3">
    <source>
        <dbReference type="ARBA" id="ARBA00022692"/>
    </source>
</evidence>
<keyword evidence="7" id="KW-0460">Magnesium</keyword>
<dbReference type="InterPro" id="IPR059000">
    <property type="entry name" value="ATPase_P-type_domA"/>
</dbReference>
<keyword evidence="10 11" id="KW-0472">Membrane</keyword>
<evidence type="ECO:0000256" key="7">
    <source>
        <dbReference type="ARBA" id="ARBA00022842"/>
    </source>
</evidence>
<feature type="transmembrane region" description="Helical" evidence="11">
    <location>
        <begin position="1044"/>
        <end position="1062"/>
    </location>
</feature>
<keyword evidence="5" id="KW-0547">Nucleotide-binding</keyword>
<dbReference type="Pfam" id="PF12409">
    <property type="entry name" value="P5-ATPase"/>
    <property type="match status" value="1"/>
</dbReference>
<keyword evidence="4" id="KW-0479">Metal-binding</keyword>
<keyword evidence="14" id="KW-1185">Reference proteome</keyword>
<name>A0ABM1UGR7_MICOH</name>
<dbReference type="PANTHER" id="PTHR45630">
    <property type="entry name" value="CATION-TRANSPORTING ATPASE-RELATED"/>
    <property type="match status" value="1"/>
</dbReference>
<sequence>MDKEERKTINKGQEDEMEIHGYNLCHWKLAMVSIGVICTGGFLLLLLYWMPEWRVKATCVRAAVKDCEVVLLRTTDEFRMWFCAKIRFLPLENQPNFNAKSVVNKVSNGHAVHLTENLTEENRFEMNKYSQTQSQQMRYFTHHSIKYFWNDTIHNFDFLKKLIYGVNEIAVKVPSVFKLLIKEVLNPFYIFQLFSVILWSIDEYYYYALAIVIMSIVSIISSLYSIRKQYVMLHDMVATHSTVRVSVCRVNEEIEEIFSTDLVPGDVMIIPLNGTVMPCDAVLINGTCIVNESMLTGESVPVTKTNLPNPSVDVKGTGEELYSPETHKRHTLFCGTTVIQTRFYTGELVKAIVVRTGFSTSKGQLVRSILYPKPTDFKLYRDAYLFLLCLVVVAGIGFIYTIINSILNKEEVQEIIIKSLDIITITVPPALPAAMTAGIVYAQRRLKKVGIFCISPQRINICGQLNLVCFDKTGTLTEDGLDLWGIQRVENTRFLLPEDNVCSEILVKSQFVACMATCHSLTKIEGVLSGDPLDLKMFEAIGWILEEATEEETALHNRIMPTVVRPSKQLFPESTAVGNQEMELFELPAVYEIGIVRQFPFSSALQRMSVVARILGDKKMDAYMKGAPEVIASLCKPETVPIDFEKVLEDYTKQGFRVIALAHRKLESKLTWHKVQHISRDAIENNMDFMGLIIMQNKLKQETPAVLEDLHKANIRTVMVTGDNMLTAVSVARDCGMILPQDKVIIAEALPPKDGKVAKINWHYADSLTQCNESSAIDSEAIPIKLAHDSLEDLPSTRYHFAMNGKSFSVILEHFQDLVPKLMLHGTVFARMAPDQKTQLVEALQNVDYFVGMCGDGANDCGALKRAHGGISLSELEASVASPFTSKTPSISCVPNLIREGRAALMTSFCVFKFMALYSIIQYFSVTLLYSILSNLGDFQFLFIDLAIILVVVFTMSLNPAWKELVAQRPPSGLISGALLFSVLSQIVISVGFQSLGFFWVKQYKVCDPYSDVCNTTRSGCWNSSHLYNGTELDACTIQNYENTTVFFISSFQYLTVAVAFSKGKPFRQPCYKNYFFVISVIVLYVFILFIMLHPVASVDQVLEIVCVPYQWRIHMLIIVLINAFVSITVESFFLDTVLWKVVFSRDKQGEYRFTTTQPPQESVDRWGKCCLSWALSCRKKTPKAKYMYLAQELRDDPEWPPKPQTTTEAKAVVKENGSCQISTIA</sequence>
<dbReference type="CDD" id="cd07542">
    <property type="entry name" value="P-type_ATPase_cation"/>
    <property type="match status" value="1"/>
</dbReference>
<dbReference type="SUPFAM" id="SSF56784">
    <property type="entry name" value="HAD-like"/>
    <property type="match status" value="1"/>
</dbReference>
<evidence type="ECO:0000256" key="4">
    <source>
        <dbReference type="ARBA" id="ARBA00022723"/>
    </source>
</evidence>
<evidence type="ECO:0000259" key="13">
    <source>
        <dbReference type="Pfam" id="PF12409"/>
    </source>
</evidence>
<evidence type="ECO:0000256" key="2">
    <source>
        <dbReference type="ARBA" id="ARBA00006000"/>
    </source>
</evidence>
<evidence type="ECO:0000313" key="14">
    <source>
        <dbReference type="Proteomes" id="UP000694915"/>
    </source>
</evidence>
<dbReference type="SFLD" id="SFLDF00027">
    <property type="entry name" value="p-type_atpase"/>
    <property type="match status" value="1"/>
</dbReference>
<reference evidence="15" key="1">
    <citation type="submission" date="2025-08" db="UniProtKB">
        <authorList>
            <consortium name="RefSeq"/>
        </authorList>
    </citation>
    <scope>IDENTIFICATION</scope>
</reference>
<dbReference type="Gene3D" id="2.70.150.10">
    <property type="entry name" value="Calcium-transporting ATPase, cytoplasmic transduction domain A"/>
    <property type="match status" value="1"/>
</dbReference>
<dbReference type="SFLD" id="SFLDG00002">
    <property type="entry name" value="C1.7:_P-type_atpase_like"/>
    <property type="match status" value="1"/>
</dbReference>
<evidence type="ECO:0000256" key="8">
    <source>
        <dbReference type="ARBA" id="ARBA00022967"/>
    </source>
</evidence>
<feature type="transmembrane region" description="Helical" evidence="11">
    <location>
        <begin position="383"/>
        <end position="403"/>
    </location>
</feature>
<evidence type="ECO:0000256" key="11">
    <source>
        <dbReference type="SAM" id="Phobius"/>
    </source>
</evidence>
<dbReference type="InterPro" id="IPR047819">
    <property type="entry name" value="P5A-ATPase_N"/>
</dbReference>
<dbReference type="NCBIfam" id="TIGR01657">
    <property type="entry name" value="P-ATPase-V"/>
    <property type="match status" value="1"/>
</dbReference>
<dbReference type="Gene3D" id="3.40.1110.10">
    <property type="entry name" value="Calcium-transporting ATPase, cytoplasmic domain N"/>
    <property type="match status" value="1"/>
</dbReference>
<keyword evidence="8" id="KW-1278">Translocase</keyword>
<feature type="transmembrane region" description="Helical" evidence="11">
    <location>
        <begin position="1114"/>
        <end position="1139"/>
    </location>
</feature>
<feature type="transmembrane region" description="Helical" evidence="11">
    <location>
        <begin position="1074"/>
        <end position="1094"/>
    </location>
</feature>
<evidence type="ECO:0000256" key="9">
    <source>
        <dbReference type="ARBA" id="ARBA00022989"/>
    </source>
</evidence>
<dbReference type="GeneID" id="101994529"/>
<feature type="transmembrane region" description="Helical" evidence="11">
    <location>
        <begin position="939"/>
        <end position="962"/>
    </location>
</feature>
<evidence type="ECO:0000256" key="1">
    <source>
        <dbReference type="ARBA" id="ARBA00004141"/>
    </source>
</evidence>
<keyword evidence="3 11" id="KW-0812">Transmembrane</keyword>
<dbReference type="Gene3D" id="1.20.1110.10">
    <property type="entry name" value="Calcium-transporting ATPase, transmembrane domain"/>
    <property type="match status" value="1"/>
</dbReference>
<dbReference type="InterPro" id="IPR023214">
    <property type="entry name" value="HAD_sf"/>
</dbReference>
<dbReference type="Proteomes" id="UP000694915">
    <property type="component" value="Chromosome 2"/>
</dbReference>
<keyword evidence="6" id="KW-0067">ATP-binding</keyword>
<keyword evidence="9 11" id="KW-1133">Transmembrane helix</keyword>
<organism evidence="14 15">
    <name type="scientific">Microtus ochrogaster</name>
    <name type="common">Prairie vole</name>
    <dbReference type="NCBI Taxonomy" id="79684"/>
    <lineage>
        <taxon>Eukaryota</taxon>
        <taxon>Metazoa</taxon>
        <taxon>Chordata</taxon>
        <taxon>Craniata</taxon>
        <taxon>Vertebrata</taxon>
        <taxon>Euteleostomi</taxon>
        <taxon>Mammalia</taxon>
        <taxon>Eutheria</taxon>
        <taxon>Euarchontoglires</taxon>
        <taxon>Glires</taxon>
        <taxon>Rodentia</taxon>
        <taxon>Myomorpha</taxon>
        <taxon>Muroidea</taxon>
        <taxon>Cricetidae</taxon>
        <taxon>Arvicolinae</taxon>
        <taxon>Microtus</taxon>
    </lineage>
</organism>
<dbReference type="InterPro" id="IPR001757">
    <property type="entry name" value="P_typ_ATPase"/>
</dbReference>
<dbReference type="InterPro" id="IPR006544">
    <property type="entry name" value="P-type_TPase_V"/>
</dbReference>
<dbReference type="NCBIfam" id="TIGR01494">
    <property type="entry name" value="ATPase_P-type"/>
    <property type="match status" value="1"/>
</dbReference>
<dbReference type="InterPro" id="IPR047821">
    <property type="entry name" value="P5B-type_ATPase"/>
</dbReference>
<proteinExistence type="inferred from homology"/>
<evidence type="ECO:0000259" key="12">
    <source>
        <dbReference type="Pfam" id="PF00122"/>
    </source>
</evidence>
<protein>
    <submittedName>
        <fullName evidence="15">Probable cation-transporting ATPase 13A3 isoform X2</fullName>
    </submittedName>
</protein>
<dbReference type="SUPFAM" id="SSF81665">
    <property type="entry name" value="Calcium ATPase, transmembrane domain M"/>
    <property type="match status" value="1"/>
</dbReference>
<dbReference type="PRINTS" id="PR00119">
    <property type="entry name" value="CATATPASE"/>
</dbReference>
<feature type="transmembrane region" description="Helical" evidence="11">
    <location>
        <begin position="29"/>
        <end position="49"/>
    </location>
</feature>
<dbReference type="InterPro" id="IPR008250">
    <property type="entry name" value="ATPase_P-typ_transduc_dom_A_sf"/>
</dbReference>
<dbReference type="InterPro" id="IPR036412">
    <property type="entry name" value="HAD-like_sf"/>
</dbReference>
<evidence type="ECO:0000256" key="10">
    <source>
        <dbReference type="ARBA" id="ARBA00023136"/>
    </source>
</evidence>
<dbReference type="PANTHER" id="PTHR45630:SF12">
    <property type="entry name" value="POLYAMINE-TRANSPORTING ATPASE 13A3"/>
    <property type="match status" value="1"/>
</dbReference>
<dbReference type="RefSeq" id="XP_026641179.1">
    <property type="nucleotide sequence ID" value="XM_026785378.1"/>
</dbReference>
<dbReference type="InterPro" id="IPR023298">
    <property type="entry name" value="ATPase_P-typ_TM_dom_sf"/>
</dbReference>